<reference evidence="5" key="1">
    <citation type="submission" date="2013-05" db="EMBL/GenBank/DDBJ databases">
        <authorList>
            <person name="Yim A.K.Y."/>
            <person name="Chan T.F."/>
            <person name="Ji K.M."/>
            <person name="Liu X.Y."/>
            <person name="Zhou J.W."/>
            <person name="Li R.Q."/>
            <person name="Yang K.Y."/>
            <person name="Li J."/>
            <person name="Li M."/>
            <person name="Law P.T.W."/>
            <person name="Wu Y.L."/>
            <person name="Cai Z.L."/>
            <person name="Qin H."/>
            <person name="Bao Y."/>
            <person name="Leung R.K.K."/>
            <person name="Ng P.K.S."/>
            <person name="Zou J."/>
            <person name="Zhong X.J."/>
            <person name="Ran P.X."/>
            <person name="Zhong N.S."/>
            <person name="Liu Z.G."/>
            <person name="Tsui S.K.W."/>
        </authorList>
    </citation>
    <scope>NUCLEOTIDE SEQUENCE</scope>
    <source>
        <strain evidence="5">Derf</strain>
        <tissue evidence="5">Whole organism</tissue>
    </source>
</reference>
<protein>
    <submittedName>
        <fullName evidence="5">Iron-sulfur clusters incorporation protein, variant 2</fullName>
    </submittedName>
</protein>
<dbReference type="InterPro" id="IPR027266">
    <property type="entry name" value="TrmE/GcvT-like"/>
</dbReference>
<keyword evidence="2" id="KW-0809">Transit peptide</keyword>
<dbReference type="GO" id="GO:0016226">
    <property type="term" value="P:iron-sulfur cluster assembly"/>
    <property type="evidence" value="ECO:0007669"/>
    <property type="project" value="TreeGrafter"/>
</dbReference>
<dbReference type="InterPro" id="IPR057460">
    <property type="entry name" value="CAF17_C"/>
</dbReference>
<dbReference type="Gene3D" id="3.30.1360.120">
    <property type="entry name" value="Probable tRNA modification gtpase trme, domain 1"/>
    <property type="match status" value="1"/>
</dbReference>
<evidence type="ECO:0000256" key="1">
    <source>
        <dbReference type="ARBA" id="ARBA00004173"/>
    </source>
</evidence>
<proteinExistence type="predicted"/>
<dbReference type="InterPro" id="IPR045179">
    <property type="entry name" value="YgfZ/GcvT"/>
</dbReference>
<gene>
    <name evidence="5" type="primary">IBA57_2</name>
    <name evidence="5" type="ORF">DERF_010393</name>
</gene>
<sequence length="365" mass="42246">MSQKMLMLKPFINYSSISIMRQCFHHRHLSSHHQSYYIANLKSKSLLTITGKDSADFLQGLITNDIRQLSCDNHSKYNSSCIYSFFLNNTGRIIADLFVYRFMTKQNNENNAIIFLEVDHQLSSILTKLLKRYKIKSKVSIRNTESDWQCYAIFPCVAENHSSEIVRLNDEDSKTILINDPRNNHFGYKMISTIQSIDELICRLNEMNPSSEWKISKVDEDRYRSFRYQYGIGEGILDFPAESSLPFDANGDILNGISCYIGQELTARTYHTGVIRKRVMPIKIIDPPIESDQMLQMQNIIDTQGKTVGRFRSNYGNQGLAILKFDSILSDSKLKLSSTGHRIQTWRPFWWPESIIEQQMKLSSS</sequence>
<dbReference type="Proteomes" id="UP000790347">
    <property type="component" value="Unassembled WGS sequence"/>
</dbReference>
<evidence type="ECO:0000313" key="5">
    <source>
        <dbReference type="EMBL" id="KAH9511976.1"/>
    </source>
</evidence>
<dbReference type="Pfam" id="PF25455">
    <property type="entry name" value="Beta-barrel_CAF17_C"/>
    <property type="match status" value="1"/>
</dbReference>
<dbReference type="NCBIfam" id="TIGR03317">
    <property type="entry name" value="ygfZ_signature"/>
    <property type="match status" value="1"/>
</dbReference>
<dbReference type="AlphaFoldDB" id="A0A922HYH1"/>
<dbReference type="EMBL" id="ASGP02000004">
    <property type="protein sequence ID" value="KAH9511976.1"/>
    <property type="molecule type" value="Genomic_DNA"/>
</dbReference>
<evidence type="ECO:0000313" key="6">
    <source>
        <dbReference type="Proteomes" id="UP000790347"/>
    </source>
</evidence>
<dbReference type="PANTHER" id="PTHR22602">
    <property type="entry name" value="TRANSFERASE CAF17, MITOCHONDRIAL-RELATED"/>
    <property type="match status" value="1"/>
</dbReference>
<comment type="subcellular location">
    <subcellularLocation>
        <location evidence="1">Mitochondrion</location>
    </subcellularLocation>
</comment>
<dbReference type="InterPro" id="IPR017703">
    <property type="entry name" value="YgfZ/GCV_T_CS"/>
</dbReference>
<name>A0A922HYH1_DERFA</name>
<comment type="caution">
    <text evidence="5">The sequence shown here is derived from an EMBL/GenBank/DDBJ whole genome shotgun (WGS) entry which is preliminary data.</text>
</comment>
<feature type="domain" description="CAF17 C-terminal" evidence="4">
    <location>
        <begin position="276"/>
        <end position="352"/>
    </location>
</feature>
<keyword evidence="6" id="KW-1185">Reference proteome</keyword>
<keyword evidence="3" id="KW-0496">Mitochondrion</keyword>
<evidence type="ECO:0000256" key="2">
    <source>
        <dbReference type="ARBA" id="ARBA00022946"/>
    </source>
</evidence>
<dbReference type="GO" id="GO:0005759">
    <property type="term" value="C:mitochondrial matrix"/>
    <property type="evidence" value="ECO:0007669"/>
    <property type="project" value="TreeGrafter"/>
</dbReference>
<dbReference type="SUPFAM" id="SSF103025">
    <property type="entry name" value="Folate-binding domain"/>
    <property type="match status" value="1"/>
</dbReference>
<evidence type="ECO:0000259" key="4">
    <source>
        <dbReference type="Pfam" id="PF25455"/>
    </source>
</evidence>
<accession>A0A922HYH1</accession>
<dbReference type="PANTHER" id="PTHR22602:SF0">
    <property type="entry name" value="TRANSFERASE CAF17, MITOCHONDRIAL-RELATED"/>
    <property type="match status" value="1"/>
</dbReference>
<reference evidence="5" key="2">
    <citation type="journal article" date="2022" name="Res Sq">
        <title>Comparative Genomics Reveals Insights into the Divergent Evolution of Astigmatic Mites and Household Pest Adaptations.</title>
        <authorList>
            <person name="Xiong Q."/>
            <person name="Wan A.T.-Y."/>
            <person name="Liu X.-Y."/>
            <person name="Fung C.S.-H."/>
            <person name="Xiao X."/>
            <person name="Malainual N."/>
            <person name="Hou J."/>
            <person name="Wang L."/>
            <person name="Wang M."/>
            <person name="Yang K."/>
            <person name="Cui Y."/>
            <person name="Leung E."/>
            <person name="Nong W."/>
            <person name="Shin S.-K."/>
            <person name="Au S."/>
            <person name="Jeong K.Y."/>
            <person name="Chew F.T."/>
            <person name="Hui J."/>
            <person name="Leung T.F."/>
            <person name="Tungtrongchitr A."/>
            <person name="Zhong N."/>
            <person name="Liu Z."/>
            <person name="Tsui S."/>
        </authorList>
    </citation>
    <scope>NUCLEOTIDE SEQUENCE</scope>
    <source>
        <strain evidence="5">Derf</strain>
        <tissue evidence="5">Whole organism</tissue>
    </source>
</reference>
<organism evidence="5 6">
    <name type="scientific">Dermatophagoides farinae</name>
    <name type="common">American house dust mite</name>
    <dbReference type="NCBI Taxonomy" id="6954"/>
    <lineage>
        <taxon>Eukaryota</taxon>
        <taxon>Metazoa</taxon>
        <taxon>Ecdysozoa</taxon>
        <taxon>Arthropoda</taxon>
        <taxon>Chelicerata</taxon>
        <taxon>Arachnida</taxon>
        <taxon>Acari</taxon>
        <taxon>Acariformes</taxon>
        <taxon>Sarcoptiformes</taxon>
        <taxon>Astigmata</taxon>
        <taxon>Psoroptidia</taxon>
        <taxon>Analgoidea</taxon>
        <taxon>Pyroglyphidae</taxon>
        <taxon>Dermatophagoidinae</taxon>
        <taxon>Dermatophagoides</taxon>
    </lineage>
</organism>
<evidence type="ECO:0000256" key="3">
    <source>
        <dbReference type="ARBA" id="ARBA00023128"/>
    </source>
</evidence>